<feature type="transmembrane region" description="Helical" evidence="5">
    <location>
        <begin position="111"/>
        <end position="131"/>
    </location>
</feature>
<feature type="transmembrane region" description="Helical" evidence="5">
    <location>
        <begin position="38"/>
        <end position="56"/>
    </location>
</feature>
<keyword evidence="8" id="KW-1185">Reference proteome</keyword>
<feature type="transmembrane region" description="Helical" evidence="5">
    <location>
        <begin position="86"/>
        <end position="104"/>
    </location>
</feature>
<feature type="transmembrane region" description="Helical" evidence="5">
    <location>
        <begin position="230"/>
        <end position="248"/>
    </location>
</feature>
<evidence type="ECO:0000313" key="7">
    <source>
        <dbReference type="EMBL" id="GAA1574558.1"/>
    </source>
</evidence>
<dbReference type="InterPro" id="IPR051533">
    <property type="entry name" value="WaaL-like"/>
</dbReference>
<keyword evidence="3 5" id="KW-1133">Transmembrane helix</keyword>
<evidence type="ECO:0000259" key="6">
    <source>
        <dbReference type="Pfam" id="PF04932"/>
    </source>
</evidence>
<feature type="domain" description="O-antigen ligase-related" evidence="6">
    <location>
        <begin position="189"/>
        <end position="319"/>
    </location>
</feature>
<reference evidence="7 8" key="1">
    <citation type="journal article" date="2019" name="Int. J. Syst. Evol. Microbiol.">
        <title>The Global Catalogue of Microorganisms (GCM) 10K type strain sequencing project: providing services to taxonomists for standard genome sequencing and annotation.</title>
        <authorList>
            <consortium name="The Broad Institute Genomics Platform"/>
            <consortium name="The Broad Institute Genome Sequencing Center for Infectious Disease"/>
            <person name="Wu L."/>
            <person name="Ma J."/>
        </authorList>
    </citation>
    <scope>NUCLEOTIDE SEQUENCE [LARGE SCALE GENOMIC DNA]</scope>
    <source>
        <strain evidence="7 8">JCM 14589</strain>
    </source>
</reference>
<name>A0ABN2DC20_9MICO</name>
<accession>A0ABN2DC20</accession>
<comment type="caution">
    <text evidence="7">The sequence shown here is derived from an EMBL/GenBank/DDBJ whole genome shotgun (WGS) entry which is preliminary data.</text>
</comment>
<dbReference type="PANTHER" id="PTHR37422:SF13">
    <property type="entry name" value="LIPOPOLYSACCHARIDE BIOSYNTHESIS PROTEIN PA4999-RELATED"/>
    <property type="match status" value="1"/>
</dbReference>
<protein>
    <recommendedName>
        <fullName evidence="6">O-antigen ligase-related domain-containing protein</fullName>
    </recommendedName>
</protein>
<evidence type="ECO:0000256" key="2">
    <source>
        <dbReference type="ARBA" id="ARBA00022692"/>
    </source>
</evidence>
<keyword evidence="4 5" id="KW-0472">Membrane</keyword>
<evidence type="ECO:0000256" key="1">
    <source>
        <dbReference type="ARBA" id="ARBA00004141"/>
    </source>
</evidence>
<feature type="transmembrane region" description="Helical" evidence="5">
    <location>
        <begin position="63"/>
        <end position="80"/>
    </location>
</feature>
<dbReference type="Pfam" id="PF04932">
    <property type="entry name" value="Wzy_C"/>
    <property type="match status" value="1"/>
</dbReference>
<feature type="transmembrane region" description="Helical" evidence="5">
    <location>
        <begin position="187"/>
        <end position="218"/>
    </location>
</feature>
<dbReference type="Proteomes" id="UP001500350">
    <property type="component" value="Unassembled WGS sequence"/>
</dbReference>
<comment type="subcellular location">
    <subcellularLocation>
        <location evidence="1">Membrane</location>
        <topology evidence="1">Multi-pass membrane protein</topology>
    </subcellularLocation>
</comment>
<sequence length="402" mass="42889">MFGVWLLCVASALSQTVSGNKGGAASEAVQGRNVETYATYTVVVVTAMAFYARLLIKKPLSTAGLMWALLPTLAVLLGQYMHGDSLFKASILLPGIVVVAVWAAGVTPQHLAIIGKLGALLALGSLALLQIDPARVTYTSLAGELTGKSLTGMALLDGPFSHPNTMGLFCVLSIPPSLLIRGWRTRVVAVGILATATVFTGSRTCMAAAAVIIVMWLISLVWKEKSFSRLATFLTLVLATIVVLLPIMTENPRAFTGRGKIWHYYLDVAGHARWTGHGTSWITENSKRLERALTLEGLHAHNTFVTNYVIGGLFLVAALALVIIKARRCAVQSADREVRRFGVICVVAQLAVAATETTTTPTLPTQLFAVTILPLLVLVLSAPENARSEDVDNSPATFQGAR</sequence>
<evidence type="ECO:0000256" key="5">
    <source>
        <dbReference type="SAM" id="Phobius"/>
    </source>
</evidence>
<dbReference type="EMBL" id="BAAANW010000026">
    <property type="protein sequence ID" value="GAA1574558.1"/>
    <property type="molecule type" value="Genomic_DNA"/>
</dbReference>
<organism evidence="7 8">
    <name type="scientific">Dermacoccus profundi</name>
    <dbReference type="NCBI Taxonomy" id="322602"/>
    <lineage>
        <taxon>Bacteria</taxon>
        <taxon>Bacillati</taxon>
        <taxon>Actinomycetota</taxon>
        <taxon>Actinomycetes</taxon>
        <taxon>Micrococcales</taxon>
        <taxon>Dermacoccaceae</taxon>
        <taxon>Dermacoccus</taxon>
    </lineage>
</organism>
<keyword evidence="2 5" id="KW-0812">Transmembrane</keyword>
<feature type="transmembrane region" description="Helical" evidence="5">
    <location>
        <begin position="305"/>
        <end position="326"/>
    </location>
</feature>
<dbReference type="InterPro" id="IPR007016">
    <property type="entry name" value="O-antigen_ligase-rel_domated"/>
</dbReference>
<dbReference type="PANTHER" id="PTHR37422">
    <property type="entry name" value="TEICHURONIC ACID BIOSYNTHESIS PROTEIN TUAE"/>
    <property type="match status" value="1"/>
</dbReference>
<evidence type="ECO:0000256" key="4">
    <source>
        <dbReference type="ARBA" id="ARBA00023136"/>
    </source>
</evidence>
<evidence type="ECO:0000313" key="8">
    <source>
        <dbReference type="Proteomes" id="UP001500350"/>
    </source>
</evidence>
<gene>
    <name evidence="7" type="ORF">GCM10009763_22300</name>
</gene>
<evidence type="ECO:0000256" key="3">
    <source>
        <dbReference type="ARBA" id="ARBA00022989"/>
    </source>
</evidence>
<proteinExistence type="predicted"/>